<accession>A0ABW4C4G4</accession>
<dbReference type="EMBL" id="JBHTNU010000001">
    <property type="protein sequence ID" value="MFD1425473.1"/>
    <property type="molecule type" value="Genomic_DNA"/>
</dbReference>
<reference evidence="2" key="1">
    <citation type="journal article" date="2019" name="Int. J. Syst. Evol. Microbiol.">
        <title>The Global Catalogue of Microorganisms (GCM) 10K type strain sequencing project: providing services to taxonomists for standard genome sequencing and annotation.</title>
        <authorList>
            <consortium name="The Broad Institute Genomics Platform"/>
            <consortium name="The Broad Institute Genome Sequencing Center for Infectious Disease"/>
            <person name="Wu L."/>
            <person name="Ma J."/>
        </authorList>
    </citation>
    <scope>NUCLEOTIDE SEQUENCE [LARGE SCALE GENOMIC DNA]</scope>
    <source>
        <strain evidence="2">S1</strain>
    </source>
</reference>
<keyword evidence="2" id="KW-1185">Reference proteome</keyword>
<organism evidence="1 2">
    <name type="scientific">Kroppenstedtia sanguinis</name>
    <dbReference type="NCBI Taxonomy" id="1380684"/>
    <lineage>
        <taxon>Bacteria</taxon>
        <taxon>Bacillati</taxon>
        <taxon>Bacillota</taxon>
        <taxon>Bacilli</taxon>
        <taxon>Bacillales</taxon>
        <taxon>Thermoactinomycetaceae</taxon>
        <taxon>Kroppenstedtia</taxon>
    </lineage>
</organism>
<gene>
    <name evidence="1" type="ORF">ACFQ4Y_00810</name>
</gene>
<sequence length="81" mass="9347">MNTYPIRLNLAQAHMLLEIATLEIGELKDLQRRAMAGEEGCWGAEQMAALREWTRLRKELTDLCFDRMGDELSPDRAIGRR</sequence>
<protein>
    <submittedName>
        <fullName evidence="1">Uncharacterized protein</fullName>
    </submittedName>
</protein>
<proteinExistence type="predicted"/>
<dbReference type="Proteomes" id="UP001597282">
    <property type="component" value="Unassembled WGS sequence"/>
</dbReference>
<comment type="caution">
    <text evidence="1">The sequence shown here is derived from an EMBL/GenBank/DDBJ whole genome shotgun (WGS) entry which is preliminary data.</text>
</comment>
<evidence type="ECO:0000313" key="2">
    <source>
        <dbReference type="Proteomes" id="UP001597282"/>
    </source>
</evidence>
<name>A0ABW4C4G4_9BACL</name>
<dbReference type="RefSeq" id="WP_380162239.1">
    <property type="nucleotide sequence ID" value="NZ_JBHTNU010000001.1"/>
</dbReference>
<evidence type="ECO:0000313" key="1">
    <source>
        <dbReference type="EMBL" id="MFD1425473.1"/>
    </source>
</evidence>